<evidence type="ECO:0000313" key="14">
    <source>
        <dbReference type="Proteomes" id="UP000264036"/>
    </source>
</evidence>
<comment type="caution">
    <text evidence="13">The sequence shown here is derived from an EMBL/GenBank/DDBJ whole genome shotgun (WGS) entry which is preliminary data.</text>
</comment>
<dbReference type="HAMAP" id="MF_01884">
    <property type="entry name" value="Rho"/>
    <property type="match status" value="1"/>
</dbReference>
<evidence type="ECO:0000256" key="5">
    <source>
        <dbReference type="ARBA" id="ARBA00022840"/>
    </source>
</evidence>
<dbReference type="SMART" id="SM00382">
    <property type="entry name" value="AAA"/>
    <property type="match status" value="1"/>
</dbReference>
<evidence type="ECO:0000313" key="13">
    <source>
        <dbReference type="EMBL" id="HBP30410.1"/>
    </source>
</evidence>
<keyword evidence="8 9" id="KW-0804">Transcription</keyword>
<proteinExistence type="inferred from homology"/>
<keyword evidence="2 9" id="KW-0547">Nucleotide-binding</keyword>
<comment type="caution">
    <text evidence="9">Lacks conserved residue(s) required for the propagation of feature annotation.</text>
</comment>
<evidence type="ECO:0000256" key="11">
    <source>
        <dbReference type="PROSITE-ProRule" id="PRU01203"/>
    </source>
</evidence>
<dbReference type="InterPro" id="IPR000194">
    <property type="entry name" value="ATPase_F1/V1/A1_a/bsu_nucl-bd"/>
</dbReference>
<protein>
    <recommendedName>
        <fullName evidence="9 10">Transcription termination factor Rho</fullName>
        <ecNumber evidence="9 10">3.6.4.-</ecNumber>
    </recommendedName>
    <alternativeName>
        <fullName evidence="9">ATP-dependent helicase Rho</fullName>
    </alternativeName>
</protein>
<dbReference type="InterPro" id="IPR011113">
    <property type="entry name" value="Rho_RNA-bd"/>
</dbReference>
<evidence type="ECO:0000256" key="8">
    <source>
        <dbReference type="ARBA" id="ARBA00023163"/>
    </source>
</evidence>
<comment type="function">
    <text evidence="9">Facilitates transcription termination by a mechanism that involves Rho binding to the nascent RNA, activation of Rho's RNA-dependent ATPase activity, and release of the mRNA from the DNA template.</text>
</comment>
<dbReference type="NCBIfam" id="NF006886">
    <property type="entry name" value="PRK09376.1"/>
    <property type="match status" value="1"/>
</dbReference>
<evidence type="ECO:0000256" key="6">
    <source>
        <dbReference type="ARBA" id="ARBA00022884"/>
    </source>
</evidence>
<keyword evidence="3 9" id="KW-0378">Hydrolase</keyword>
<dbReference type="InterPro" id="IPR011129">
    <property type="entry name" value="CSD"/>
</dbReference>
<dbReference type="InterPro" id="IPR041703">
    <property type="entry name" value="Rho_factor_ATP-bd"/>
</dbReference>
<dbReference type="AlphaFoldDB" id="A0A356LHC4"/>
<dbReference type="Pfam" id="PF00006">
    <property type="entry name" value="ATP-synt_ab"/>
    <property type="match status" value="1"/>
</dbReference>
<dbReference type="GO" id="GO:0004386">
    <property type="term" value="F:helicase activity"/>
    <property type="evidence" value="ECO:0007669"/>
    <property type="project" value="UniProtKB-UniRule"/>
</dbReference>
<dbReference type="FunFam" id="3.40.50.300:FF:000072">
    <property type="entry name" value="Transcription termination factor Rho"/>
    <property type="match status" value="1"/>
</dbReference>
<evidence type="ECO:0000256" key="7">
    <source>
        <dbReference type="ARBA" id="ARBA00023015"/>
    </source>
</evidence>
<dbReference type="PROSITE" id="PS51856">
    <property type="entry name" value="RHO_RNA_BD"/>
    <property type="match status" value="1"/>
</dbReference>
<sequence length="418" mass="47377">MHLNELKALHVSQLLEMAAGLEIENANRFRKQELMFAIMKRRAKMGEQIFGDGVLEVLPDGFGFLRSPETSYLASTDDIYISPSQIRRFNLHTGDSIEGEVRVPKDGERYFALVKVENVNGVSPELMKHRIMFENLTPLHPDDPLILERDIKSEENNTGRILDIFSPIGKGQRALIVASPKSGKTVMMQHIAHSITTNYPDATLIVLLVDERPEEVTEMTRTVRGEVVASTFDEPATRHVQVAEMVIEKAKRLVELKKDVVIVLDSITRLARAYNTVVPSSGKVLTGGVDANALQRPKRFFGAARNIEEGGSLTIIGTALIETGSRMDEVIYEEFKGTGNCEVHLERRLAEKRIYPAINLNKSGTRREELLMKPEKLQRVWVLRKFIHDMDEVESMEFILDKIKSTKNNDQFFDMMKK</sequence>
<dbReference type="EC" id="3.6.4.-" evidence="9 10"/>
<keyword evidence="7 9" id="KW-0805">Transcription regulation</keyword>
<dbReference type="EMBL" id="DOEK01000029">
    <property type="protein sequence ID" value="HBP30410.1"/>
    <property type="molecule type" value="Genomic_DNA"/>
</dbReference>
<dbReference type="Gene3D" id="1.10.720.10">
    <property type="match status" value="1"/>
</dbReference>
<dbReference type="CDD" id="cd01128">
    <property type="entry name" value="rho_factor_C"/>
    <property type="match status" value="1"/>
</dbReference>
<evidence type="ECO:0000259" key="12">
    <source>
        <dbReference type="PROSITE" id="PS51856"/>
    </source>
</evidence>
<keyword evidence="1 9" id="KW-0806">Transcription termination</keyword>
<dbReference type="SUPFAM" id="SSF52540">
    <property type="entry name" value="P-loop containing nucleoside triphosphate hydrolases"/>
    <property type="match status" value="1"/>
</dbReference>
<dbReference type="GO" id="GO:0005524">
    <property type="term" value="F:ATP binding"/>
    <property type="evidence" value="ECO:0007669"/>
    <property type="project" value="UniProtKB-UniRule"/>
</dbReference>
<evidence type="ECO:0000256" key="9">
    <source>
        <dbReference type="HAMAP-Rule" id="MF_01884"/>
    </source>
</evidence>
<evidence type="ECO:0000256" key="10">
    <source>
        <dbReference type="NCBIfam" id="TIGR00767"/>
    </source>
</evidence>
<organism evidence="13 14">
    <name type="scientific">Advenella kashmirensis</name>
    <dbReference type="NCBI Taxonomy" id="310575"/>
    <lineage>
        <taxon>Bacteria</taxon>
        <taxon>Pseudomonadati</taxon>
        <taxon>Pseudomonadota</taxon>
        <taxon>Betaproteobacteria</taxon>
        <taxon>Burkholderiales</taxon>
        <taxon>Alcaligenaceae</taxon>
    </lineage>
</organism>
<dbReference type="GO" id="GO:0008186">
    <property type="term" value="F:ATP-dependent activity, acting on RNA"/>
    <property type="evidence" value="ECO:0007669"/>
    <property type="project" value="UniProtKB-UniRule"/>
</dbReference>
<name>A0A356LHC4_9BURK</name>
<dbReference type="CDD" id="cd04459">
    <property type="entry name" value="Rho_CSD"/>
    <property type="match status" value="1"/>
</dbReference>
<dbReference type="InterPro" id="IPR004665">
    <property type="entry name" value="Term_rho"/>
</dbReference>
<accession>A0A356LHC4</accession>
<gene>
    <name evidence="9" type="primary">rho</name>
    <name evidence="13" type="ORF">DD666_13435</name>
</gene>
<dbReference type="GO" id="GO:0003723">
    <property type="term" value="F:RNA binding"/>
    <property type="evidence" value="ECO:0007669"/>
    <property type="project" value="UniProtKB-UniRule"/>
</dbReference>
<keyword evidence="5 9" id="KW-0067">ATP-binding</keyword>
<comment type="subunit">
    <text evidence="9">Homohexamer. The homohexamer assembles into an open ring structure.</text>
</comment>
<dbReference type="SMART" id="SM00357">
    <property type="entry name" value="CSP"/>
    <property type="match status" value="1"/>
</dbReference>
<dbReference type="InterPro" id="IPR027417">
    <property type="entry name" value="P-loop_NTPase"/>
</dbReference>
<feature type="binding site" evidence="9">
    <location>
        <position position="212"/>
    </location>
    <ligand>
        <name>ATP</name>
        <dbReference type="ChEBI" id="CHEBI:30616"/>
    </ligand>
</feature>
<dbReference type="Pfam" id="PF07498">
    <property type="entry name" value="Rho_N"/>
    <property type="match status" value="1"/>
</dbReference>
<dbReference type="Gene3D" id="3.40.50.300">
    <property type="entry name" value="P-loop containing nucleotide triphosphate hydrolases"/>
    <property type="match status" value="1"/>
</dbReference>
<keyword evidence="6 9" id="KW-0694">RNA-binding</keyword>
<dbReference type="SMART" id="SM00959">
    <property type="entry name" value="Rho_N"/>
    <property type="match status" value="1"/>
</dbReference>
<dbReference type="GO" id="GO:0005829">
    <property type="term" value="C:cytosol"/>
    <property type="evidence" value="ECO:0007669"/>
    <property type="project" value="UniProtKB-ARBA"/>
</dbReference>
<dbReference type="SUPFAM" id="SSF50249">
    <property type="entry name" value="Nucleic acid-binding proteins"/>
    <property type="match status" value="1"/>
</dbReference>
<feature type="domain" description="Rho RNA-BD" evidence="12">
    <location>
        <begin position="48"/>
        <end position="123"/>
    </location>
</feature>
<evidence type="ECO:0000256" key="2">
    <source>
        <dbReference type="ARBA" id="ARBA00022741"/>
    </source>
</evidence>
<dbReference type="Gene3D" id="2.40.50.140">
    <property type="entry name" value="Nucleic acid-binding proteins"/>
    <property type="match status" value="1"/>
</dbReference>
<feature type="binding site" evidence="9">
    <location>
        <begin position="181"/>
        <end position="186"/>
    </location>
    <ligand>
        <name>ATP</name>
        <dbReference type="ChEBI" id="CHEBI:30616"/>
    </ligand>
</feature>
<feature type="binding site" evidence="9">
    <location>
        <begin position="169"/>
        <end position="174"/>
    </location>
    <ligand>
        <name>ATP</name>
        <dbReference type="ChEBI" id="CHEBI:30616"/>
    </ligand>
</feature>
<keyword evidence="4 9" id="KW-0347">Helicase</keyword>
<evidence type="ECO:0000256" key="3">
    <source>
        <dbReference type="ARBA" id="ARBA00022801"/>
    </source>
</evidence>
<dbReference type="InterPro" id="IPR011112">
    <property type="entry name" value="Rho-like_N"/>
</dbReference>
<dbReference type="InterPro" id="IPR003593">
    <property type="entry name" value="AAA+_ATPase"/>
</dbReference>
<dbReference type="PANTHER" id="PTHR46425">
    <property type="entry name" value="TRANSCRIPTION TERMINATION FACTOR RHO"/>
    <property type="match status" value="1"/>
</dbReference>
<evidence type="ECO:0000256" key="1">
    <source>
        <dbReference type="ARBA" id="ARBA00022472"/>
    </source>
</evidence>
<dbReference type="NCBIfam" id="TIGR00767">
    <property type="entry name" value="rho"/>
    <property type="match status" value="1"/>
</dbReference>
<dbReference type="GO" id="GO:0006353">
    <property type="term" value="P:DNA-templated transcription termination"/>
    <property type="evidence" value="ECO:0007669"/>
    <property type="project" value="UniProtKB-UniRule"/>
</dbReference>
<dbReference type="InterPro" id="IPR036269">
    <property type="entry name" value="Rho_N_sf"/>
</dbReference>
<dbReference type="InterPro" id="IPR012340">
    <property type="entry name" value="NA-bd_OB-fold"/>
</dbReference>
<evidence type="ECO:0000256" key="4">
    <source>
        <dbReference type="ARBA" id="ARBA00022806"/>
    </source>
</evidence>
<reference evidence="13 14" key="1">
    <citation type="journal article" date="2018" name="Nat. Biotechnol.">
        <title>A standardized bacterial taxonomy based on genome phylogeny substantially revises the tree of life.</title>
        <authorList>
            <person name="Parks D.H."/>
            <person name="Chuvochina M."/>
            <person name="Waite D.W."/>
            <person name="Rinke C."/>
            <person name="Skarshewski A."/>
            <person name="Chaumeil P.A."/>
            <person name="Hugenholtz P."/>
        </authorList>
    </citation>
    <scope>NUCLEOTIDE SEQUENCE [LARGE SCALE GENOMIC DNA]</scope>
    <source>
        <strain evidence="13">UBA10707</strain>
    </source>
</reference>
<dbReference type="Pfam" id="PF07497">
    <property type="entry name" value="Rho_RNA_bind"/>
    <property type="match status" value="1"/>
</dbReference>
<dbReference type="SUPFAM" id="SSF68912">
    <property type="entry name" value="Rho N-terminal domain-like"/>
    <property type="match status" value="1"/>
</dbReference>
<dbReference type="Proteomes" id="UP000264036">
    <property type="component" value="Unassembled WGS sequence"/>
</dbReference>
<dbReference type="PANTHER" id="PTHR46425:SF1">
    <property type="entry name" value="TRANSCRIPTION TERMINATION FACTOR RHO"/>
    <property type="match status" value="1"/>
</dbReference>
<dbReference type="GO" id="GO:0016787">
    <property type="term" value="F:hydrolase activity"/>
    <property type="evidence" value="ECO:0007669"/>
    <property type="project" value="UniProtKB-KW"/>
</dbReference>
<comment type="similarity">
    <text evidence="9 11">Belongs to the Rho family.</text>
</comment>